<dbReference type="PANTHER" id="PTHR13256">
    <property type="entry name" value="N-ACETYLTRANSFERASE 9"/>
    <property type="match status" value="1"/>
</dbReference>
<proteinExistence type="inferred from homology"/>
<dbReference type="InterPro" id="IPR039135">
    <property type="entry name" value="NAT9-like"/>
</dbReference>
<evidence type="ECO:0000259" key="4">
    <source>
        <dbReference type="Pfam" id="PF13302"/>
    </source>
</evidence>
<dbReference type="RefSeq" id="XP_014259566.1">
    <property type="nucleotide sequence ID" value="XM_014404080.2"/>
</dbReference>
<evidence type="ECO:0000256" key="3">
    <source>
        <dbReference type="ARBA" id="ARBA00023315"/>
    </source>
</evidence>
<dbReference type="InterPro" id="IPR000182">
    <property type="entry name" value="GNAT_dom"/>
</dbReference>
<dbReference type="PANTHER" id="PTHR13256:SF16">
    <property type="entry name" value="ALPHA_BETA-TUBULIN-N-ACETYLTRANSFERASE 9"/>
    <property type="match status" value="1"/>
</dbReference>
<evidence type="ECO:0000313" key="6">
    <source>
        <dbReference type="Proteomes" id="UP000494040"/>
    </source>
</evidence>
<evidence type="ECO:0000256" key="2">
    <source>
        <dbReference type="ARBA" id="ARBA00022679"/>
    </source>
</evidence>
<dbReference type="KEGG" id="clec:106672556"/>
<dbReference type="OrthoDB" id="5043642at2759"/>
<dbReference type="AlphaFoldDB" id="A0A8I6S5X5"/>
<dbReference type="EnsemblMetazoa" id="XM_014404080.2">
    <property type="protein sequence ID" value="XP_014259566.1"/>
    <property type="gene ID" value="LOC106672556"/>
</dbReference>
<evidence type="ECO:0000256" key="1">
    <source>
        <dbReference type="ARBA" id="ARBA00009342"/>
    </source>
</evidence>
<keyword evidence="6" id="KW-1185">Reference proteome</keyword>
<dbReference type="OMA" id="WHVPRYH"/>
<keyword evidence="2" id="KW-0808">Transferase</keyword>
<dbReference type="InterPro" id="IPR016181">
    <property type="entry name" value="Acyl_CoA_acyltransferase"/>
</dbReference>
<dbReference type="GO" id="GO:0008080">
    <property type="term" value="F:N-acetyltransferase activity"/>
    <property type="evidence" value="ECO:0007669"/>
    <property type="project" value="InterPro"/>
</dbReference>
<accession>A0A8I6S5X5</accession>
<sequence length="200" mass="23387">MRLNISTKIVGNKVILVPYRISHVEKYHKWMEDEDLRLQTASDRLTLHEEYEMQQTWLNDVKKCTFIVLDKETMLETNDEVESMIGDANVYLKDSYDGLVGEIGLMIAEPKFRGKGMGREVALLIMRYAVTAIKVKKFEAIVSLNNENSIKMFNSLNFQEESKSTFFKEITLVRQVDEEFTDYLFSNTKEYNELPTEENK</sequence>
<feature type="domain" description="N-acetyltransferase" evidence="4">
    <location>
        <begin position="14"/>
        <end position="158"/>
    </location>
</feature>
<dbReference type="GeneID" id="106672556"/>
<reference evidence="5" key="1">
    <citation type="submission" date="2022-01" db="UniProtKB">
        <authorList>
            <consortium name="EnsemblMetazoa"/>
        </authorList>
    </citation>
    <scope>IDENTIFICATION</scope>
</reference>
<evidence type="ECO:0000313" key="5">
    <source>
        <dbReference type="EnsemblMetazoa" id="XP_014259566.1"/>
    </source>
</evidence>
<organism evidence="5 6">
    <name type="scientific">Cimex lectularius</name>
    <name type="common">Bed bug</name>
    <name type="synonym">Acanthia lectularia</name>
    <dbReference type="NCBI Taxonomy" id="79782"/>
    <lineage>
        <taxon>Eukaryota</taxon>
        <taxon>Metazoa</taxon>
        <taxon>Ecdysozoa</taxon>
        <taxon>Arthropoda</taxon>
        <taxon>Hexapoda</taxon>
        <taxon>Insecta</taxon>
        <taxon>Pterygota</taxon>
        <taxon>Neoptera</taxon>
        <taxon>Paraneoptera</taxon>
        <taxon>Hemiptera</taxon>
        <taxon>Heteroptera</taxon>
        <taxon>Panheteroptera</taxon>
        <taxon>Cimicomorpha</taxon>
        <taxon>Cimicidae</taxon>
        <taxon>Cimex</taxon>
    </lineage>
</organism>
<name>A0A8I6S5X5_CIMLE</name>
<dbReference type="Gene3D" id="3.40.630.30">
    <property type="match status" value="1"/>
</dbReference>
<keyword evidence="3" id="KW-0012">Acyltransferase</keyword>
<protein>
    <recommendedName>
        <fullName evidence="4">N-acetyltransferase domain-containing protein</fullName>
    </recommendedName>
</protein>
<dbReference type="Proteomes" id="UP000494040">
    <property type="component" value="Unassembled WGS sequence"/>
</dbReference>
<dbReference type="Pfam" id="PF13302">
    <property type="entry name" value="Acetyltransf_3"/>
    <property type="match status" value="1"/>
</dbReference>
<dbReference type="SUPFAM" id="SSF55729">
    <property type="entry name" value="Acyl-CoA N-acyltransferases (Nat)"/>
    <property type="match status" value="1"/>
</dbReference>
<comment type="similarity">
    <text evidence="1">Belongs to the acetyltransferase family. GNAT subfamily.</text>
</comment>